<organism evidence="9 10">
    <name type="scientific">Croceicoccus esteveae</name>
    <dbReference type="NCBI Taxonomy" id="3075597"/>
    <lineage>
        <taxon>Bacteria</taxon>
        <taxon>Pseudomonadati</taxon>
        <taxon>Pseudomonadota</taxon>
        <taxon>Alphaproteobacteria</taxon>
        <taxon>Sphingomonadales</taxon>
        <taxon>Erythrobacteraceae</taxon>
        <taxon>Croceicoccus</taxon>
    </lineage>
</organism>
<keyword evidence="7" id="KW-0501">Molybdenum cofactor biosynthesis</keyword>
<dbReference type="CDD" id="cd02503">
    <property type="entry name" value="MobA"/>
    <property type="match status" value="1"/>
</dbReference>
<dbReference type="InterPro" id="IPR013482">
    <property type="entry name" value="Molybde_CF_guanTrfase"/>
</dbReference>
<feature type="domain" description="MobA-like NTP transferase" evidence="8">
    <location>
        <begin position="16"/>
        <end position="119"/>
    </location>
</feature>
<dbReference type="Pfam" id="PF12804">
    <property type="entry name" value="NTP_transf_3"/>
    <property type="match status" value="1"/>
</dbReference>
<keyword evidence="2 9" id="KW-0808">Transferase</keyword>
<comment type="caution">
    <text evidence="9">The sequence shown here is derived from an EMBL/GenBank/DDBJ whole genome shotgun (WGS) entry which is preliminary data.</text>
</comment>
<keyword evidence="10" id="KW-1185">Reference proteome</keyword>
<evidence type="ECO:0000256" key="6">
    <source>
        <dbReference type="ARBA" id="ARBA00023134"/>
    </source>
</evidence>
<gene>
    <name evidence="9" type="ORF">RM533_04575</name>
</gene>
<evidence type="ECO:0000259" key="8">
    <source>
        <dbReference type="Pfam" id="PF12804"/>
    </source>
</evidence>
<evidence type="ECO:0000313" key="10">
    <source>
        <dbReference type="Proteomes" id="UP001259803"/>
    </source>
</evidence>
<evidence type="ECO:0000256" key="3">
    <source>
        <dbReference type="ARBA" id="ARBA00022723"/>
    </source>
</evidence>
<keyword evidence="9" id="KW-0548">Nucleotidyltransferase</keyword>
<dbReference type="InterPro" id="IPR029044">
    <property type="entry name" value="Nucleotide-diphossugar_trans"/>
</dbReference>
<name>A0ABU2ZFS9_9SPHN</name>
<keyword evidence="3" id="KW-0479">Metal-binding</keyword>
<reference evidence="9 10" key="1">
    <citation type="submission" date="2023-09" db="EMBL/GenBank/DDBJ databases">
        <authorList>
            <person name="Rey-Velasco X."/>
        </authorList>
    </citation>
    <scope>NUCLEOTIDE SEQUENCE [LARGE SCALE GENOMIC DNA]</scope>
    <source>
        <strain evidence="9 10">F390</strain>
    </source>
</reference>
<evidence type="ECO:0000256" key="2">
    <source>
        <dbReference type="ARBA" id="ARBA00022679"/>
    </source>
</evidence>
<dbReference type="InterPro" id="IPR025877">
    <property type="entry name" value="MobA-like_NTP_Trfase"/>
</dbReference>
<dbReference type="EMBL" id="JAVRHS010000002">
    <property type="protein sequence ID" value="MDT0575454.1"/>
    <property type="molecule type" value="Genomic_DNA"/>
</dbReference>
<dbReference type="SUPFAM" id="SSF53448">
    <property type="entry name" value="Nucleotide-diphospho-sugar transferases"/>
    <property type="match status" value="1"/>
</dbReference>
<keyword evidence="5" id="KW-0460">Magnesium</keyword>
<dbReference type="PANTHER" id="PTHR19136:SF81">
    <property type="entry name" value="MOLYBDENUM COFACTOR GUANYLYLTRANSFERASE"/>
    <property type="match status" value="1"/>
</dbReference>
<dbReference type="EC" id="2.7.7.77" evidence="9"/>
<keyword evidence="6" id="KW-0342">GTP-binding</keyword>
<evidence type="ECO:0000256" key="1">
    <source>
        <dbReference type="ARBA" id="ARBA00022490"/>
    </source>
</evidence>
<keyword evidence="1" id="KW-0963">Cytoplasm</keyword>
<proteinExistence type="predicted"/>
<keyword evidence="4" id="KW-0547">Nucleotide-binding</keyword>
<dbReference type="PANTHER" id="PTHR19136">
    <property type="entry name" value="MOLYBDENUM COFACTOR GUANYLYLTRANSFERASE"/>
    <property type="match status" value="1"/>
</dbReference>
<dbReference type="Gene3D" id="3.90.550.10">
    <property type="entry name" value="Spore Coat Polysaccharide Biosynthesis Protein SpsA, Chain A"/>
    <property type="match status" value="1"/>
</dbReference>
<dbReference type="Proteomes" id="UP001259803">
    <property type="component" value="Unassembled WGS sequence"/>
</dbReference>
<evidence type="ECO:0000256" key="5">
    <source>
        <dbReference type="ARBA" id="ARBA00022842"/>
    </source>
</evidence>
<evidence type="ECO:0000313" key="9">
    <source>
        <dbReference type="EMBL" id="MDT0575454.1"/>
    </source>
</evidence>
<sequence>MRSSKQEAAIDGNLLGCVLAGGQGSRFGSDKALALLNGETLLDHAIAVLAQWCGTVVVAGRSIAPVVTIPDWPRAGMGPLGGIAAGLRHAREAGFAEVLICGVDSVGLPPDSLQRLRPAPACFASQPVVGLWPVCVLPVLEDILLGSGSHSMMNLARRSHARMVDPACAIGNINRPDDLARLSQAD</sequence>
<dbReference type="RefSeq" id="WP_311340173.1">
    <property type="nucleotide sequence ID" value="NZ_JAVRHS010000002.1"/>
</dbReference>
<protein>
    <submittedName>
        <fullName evidence="9">Molybdenum cofactor guanylyltransferase</fullName>
        <ecNumber evidence="9">2.7.7.77</ecNumber>
    </submittedName>
</protein>
<dbReference type="GO" id="GO:0061603">
    <property type="term" value="F:molybdenum cofactor guanylyltransferase activity"/>
    <property type="evidence" value="ECO:0007669"/>
    <property type="project" value="UniProtKB-EC"/>
</dbReference>
<evidence type="ECO:0000256" key="7">
    <source>
        <dbReference type="ARBA" id="ARBA00023150"/>
    </source>
</evidence>
<evidence type="ECO:0000256" key="4">
    <source>
        <dbReference type="ARBA" id="ARBA00022741"/>
    </source>
</evidence>
<accession>A0ABU2ZFS9</accession>